<proteinExistence type="predicted"/>
<gene>
    <name evidence="1" type="ORF">A1_00018</name>
</gene>
<organism evidence="1 2">
    <name type="scientific">Ralstonia phage Anchaing</name>
    <dbReference type="NCBI Taxonomy" id="2759719"/>
    <lineage>
        <taxon>Viruses</taxon>
        <taxon>Duplodnaviria</taxon>
        <taxon>Heunggongvirae</taxon>
        <taxon>Uroviricota</taxon>
        <taxon>Caudoviricetes</taxon>
        <taxon>Autographivirales</taxon>
        <taxon>Autonotataviridae</taxon>
        <taxon>Anchaingvirus</taxon>
        <taxon>Anchaingvirus anchaing</taxon>
    </lineage>
</organism>
<dbReference type="EMBL" id="MT740728">
    <property type="protein sequence ID" value="QMV32538.1"/>
    <property type="molecule type" value="Genomic_DNA"/>
</dbReference>
<sequence length="170" mass="18126">MTLPTSGPISTADILAECGLPNGPASTLSTQSLQMRLLSGGKSTTDAIKIPNDFWGKRGRLIASAVGRDLGGGQSDLPQIGGWSFLNGSVYQVINRTTGANSWYLTIYLSVAGSLFTNPMLFQKGGYALQCRYTGFKGGLQSWDYGPNTTPFTDIITPNVANDVIITPVW</sequence>
<evidence type="ECO:0000313" key="2">
    <source>
        <dbReference type="Proteomes" id="UP000515762"/>
    </source>
</evidence>
<reference evidence="1 2" key="1">
    <citation type="submission" date="2020-07" db="EMBL/GenBank/DDBJ databases">
        <title>Ralstonia phages.</title>
        <authorList>
            <person name="Trotereau A."/>
            <person name="Boyer C."/>
            <person name="Torres-Barcelo C."/>
        </authorList>
    </citation>
    <scope>NUCLEOTIDE SEQUENCE [LARGE SCALE GENOMIC DNA]</scope>
</reference>
<name>A0A7G5B8B5_9CAUD</name>
<evidence type="ECO:0000313" key="1">
    <source>
        <dbReference type="EMBL" id="QMV32538.1"/>
    </source>
</evidence>
<dbReference type="Proteomes" id="UP000515762">
    <property type="component" value="Segment"/>
</dbReference>
<keyword evidence="2" id="KW-1185">Reference proteome</keyword>
<protein>
    <submittedName>
        <fullName evidence="1">Uncharacterized protein</fullName>
    </submittedName>
</protein>
<accession>A0A7G5B8B5</accession>